<feature type="region of interest" description="Disordered" evidence="1">
    <location>
        <begin position="1"/>
        <end position="159"/>
    </location>
</feature>
<dbReference type="EMBL" id="QEIV01001712">
    <property type="protein sequence ID" value="PWZ95378.1"/>
    <property type="molecule type" value="Genomic_DNA"/>
</dbReference>
<dbReference type="Gene3D" id="3.40.50.1820">
    <property type="entry name" value="alpha/beta hydrolase"/>
    <property type="match status" value="1"/>
</dbReference>
<dbReference type="InterPro" id="IPR056304">
    <property type="entry name" value="Lip-like_C"/>
</dbReference>
<feature type="compositionally biased region" description="Low complexity" evidence="1">
    <location>
        <begin position="146"/>
        <end position="157"/>
    </location>
</feature>
<feature type="domain" description="Lipase-like C-terminal" evidence="2">
    <location>
        <begin position="158"/>
        <end position="189"/>
    </location>
</feature>
<dbReference type="AlphaFoldDB" id="A0A317Z4I4"/>
<evidence type="ECO:0000313" key="3">
    <source>
        <dbReference type="EMBL" id="PWZ95378.1"/>
    </source>
</evidence>
<accession>A0A317Z4I4</accession>
<comment type="caution">
    <text evidence="3">The sequence shown here is derived from an EMBL/GenBank/DDBJ whole genome shotgun (WGS) entry which is preliminary data.</text>
</comment>
<gene>
    <name evidence="3" type="ORF">DD924_15590</name>
</gene>
<protein>
    <submittedName>
        <fullName evidence="3">Lipase</fullName>
    </submittedName>
</protein>
<evidence type="ECO:0000313" key="4">
    <source>
        <dbReference type="Proteomes" id="UP000246351"/>
    </source>
</evidence>
<proteinExistence type="predicted"/>
<dbReference type="Pfam" id="PF24708">
    <property type="entry name" value="Lip_C"/>
    <property type="match status" value="1"/>
</dbReference>
<dbReference type="Proteomes" id="UP000246351">
    <property type="component" value="Unassembled WGS sequence"/>
</dbReference>
<organism evidence="3 4">
    <name type="scientific">Staphylococcus pseudintermedius</name>
    <dbReference type="NCBI Taxonomy" id="283734"/>
    <lineage>
        <taxon>Bacteria</taxon>
        <taxon>Bacillati</taxon>
        <taxon>Bacillota</taxon>
        <taxon>Bacilli</taxon>
        <taxon>Bacillales</taxon>
        <taxon>Staphylococcaceae</taxon>
        <taxon>Staphylococcus</taxon>
        <taxon>Staphylococcus intermedius group</taxon>
    </lineage>
</organism>
<feature type="non-terminal residue" evidence="3">
    <location>
        <position position="193"/>
    </location>
</feature>
<evidence type="ECO:0000256" key="1">
    <source>
        <dbReference type="SAM" id="MobiDB-lite"/>
    </source>
</evidence>
<feature type="compositionally biased region" description="Basic and acidic residues" evidence="1">
    <location>
        <begin position="93"/>
        <end position="128"/>
    </location>
</feature>
<feature type="non-terminal residue" evidence="3">
    <location>
        <position position="1"/>
    </location>
</feature>
<evidence type="ECO:0000259" key="2">
    <source>
        <dbReference type="Pfam" id="PF24708"/>
    </source>
</evidence>
<name>A0A317Z4I4_STAPS</name>
<feature type="compositionally biased region" description="Basic and acidic residues" evidence="1">
    <location>
        <begin position="48"/>
        <end position="79"/>
    </location>
</feature>
<reference evidence="3 4" key="1">
    <citation type="journal article" date="2018" name="Vet. Microbiol.">
        <title>Clonal diversity and geographic distribution of methicillin-resistant Staphylococcus pseudintermedius from Australian animals: Discovery of novel sequence types.</title>
        <authorList>
            <person name="Worthing K.A."/>
            <person name="Abraham S."/>
            <person name="Coombs G.W."/>
            <person name="Pang S."/>
            <person name="Saputra S."/>
            <person name="Jordan D."/>
            <person name="Trott D.J."/>
            <person name="Norris J.M."/>
        </authorList>
    </citation>
    <scope>NUCLEOTIDE SEQUENCE [LARGE SCALE GENOMIC DNA]</scope>
    <source>
        <strain evidence="3 4">ST71 3</strain>
    </source>
</reference>
<sequence>LHFLAVPNSEKVKTQSGSQIEAPPHSNSRKAGRIAENQDLTSQQSDVALKDQSDVEVSKRVNHRSSEAMRARNVEKAQTDEIDQMTSQNLKPVVKDKTDQGKEQAIAEHKDQTKKGASEEEMTQKETTQEQQSQTRVANSKEVLEKSSTQAQQKQSTNKYPIVLVHGFLGLVGENAPALYPNYWGGNSLGKRN</sequence>
<dbReference type="InterPro" id="IPR029058">
    <property type="entry name" value="AB_hydrolase_fold"/>
</dbReference>